<evidence type="ECO:0008006" key="3">
    <source>
        <dbReference type="Google" id="ProtNLM"/>
    </source>
</evidence>
<dbReference type="Proteomes" id="UP001179181">
    <property type="component" value="Unassembled WGS sequence"/>
</dbReference>
<reference evidence="1 2" key="1">
    <citation type="submission" date="2020-03" db="EMBL/GenBank/DDBJ databases">
        <title>Genomic Encyclopedia of Type Strains, Phase IV (KMG-IV): sequencing the most valuable type-strain genomes for metagenomic binning, comparative biology and taxonomic classification.</title>
        <authorList>
            <person name="Goeker M."/>
        </authorList>
    </citation>
    <scope>NUCLEOTIDE SEQUENCE [LARGE SCALE GENOMIC DNA]</scope>
    <source>
        <strain evidence="1 2">DSM 102865</strain>
    </source>
</reference>
<name>A0ABX0URD3_9BACT</name>
<accession>A0ABX0URD3</accession>
<dbReference type="RefSeq" id="WP_167275106.1">
    <property type="nucleotide sequence ID" value="NZ_JAASQJ010000005.1"/>
</dbReference>
<sequence>MLHYIKKIVSVENYTIYCLFNTGEVKAVDLTSIIEKYKKINDGLVSQLSDPDYFRTVRLDSYGTLSWDNGVDFDPDNLYNMSESKIERF</sequence>
<evidence type="ECO:0000313" key="1">
    <source>
        <dbReference type="EMBL" id="NIJ55377.1"/>
    </source>
</evidence>
<organism evidence="1 2">
    <name type="scientific">Dyadobacter arcticus</name>
    <dbReference type="NCBI Taxonomy" id="1078754"/>
    <lineage>
        <taxon>Bacteria</taxon>
        <taxon>Pseudomonadati</taxon>
        <taxon>Bacteroidota</taxon>
        <taxon>Cytophagia</taxon>
        <taxon>Cytophagales</taxon>
        <taxon>Spirosomataceae</taxon>
        <taxon>Dyadobacter</taxon>
    </lineage>
</organism>
<proteinExistence type="predicted"/>
<dbReference type="InterPro" id="IPR018841">
    <property type="entry name" value="DUF2442"/>
</dbReference>
<protein>
    <recommendedName>
        <fullName evidence="3">DUF2442 domain-containing protein</fullName>
    </recommendedName>
</protein>
<evidence type="ECO:0000313" key="2">
    <source>
        <dbReference type="Proteomes" id="UP001179181"/>
    </source>
</evidence>
<gene>
    <name evidence="1" type="ORF">FHS68_004566</name>
</gene>
<dbReference type="SUPFAM" id="SSF143880">
    <property type="entry name" value="NE0471 N-terminal domain-like"/>
    <property type="match status" value="1"/>
</dbReference>
<dbReference type="InterPro" id="IPR036782">
    <property type="entry name" value="NE0471-like_N"/>
</dbReference>
<dbReference type="EMBL" id="JAASQJ010000005">
    <property type="protein sequence ID" value="NIJ55377.1"/>
    <property type="molecule type" value="Genomic_DNA"/>
</dbReference>
<comment type="caution">
    <text evidence="1">The sequence shown here is derived from an EMBL/GenBank/DDBJ whole genome shotgun (WGS) entry which is preliminary data.</text>
</comment>
<keyword evidence="2" id="KW-1185">Reference proteome</keyword>
<dbReference type="Pfam" id="PF10387">
    <property type="entry name" value="DUF2442"/>
    <property type="match status" value="1"/>
</dbReference>
<dbReference type="Gene3D" id="3.30.2020.10">
    <property type="entry name" value="NE0471-like N-terminal domain"/>
    <property type="match status" value="1"/>
</dbReference>